<dbReference type="Pfam" id="PF00534">
    <property type="entry name" value="Glycos_transf_1"/>
    <property type="match status" value="1"/>
</dbReference>
<dbReference type="InterPro" id="IPR028098">
    <property type="entry name" value="Glyco_trans_4-like_N"/>
</dbReference>
<feature type="domain" description="Glycosyl transferase family 1" evidence="1">
    <location>
        <begin position="175"/>
        <end position="319"/>
    </location>
</feature>
<proteinExistence type="predicted"/>
<keyword evidence="3" id="KW-0808">Transferase</keyword>
<dbReference type="PANTHER" id="PTHR12526">
    <property type="entry name" value="GLYCOSYLTRANSFERASE"/>
    <property type="match status" value="1"/>
</dbReference>
<reference evidence="4" key="1">
    <citation type="submission" date="2016-10" db="EMBL/GenBank/DDBJ databases">
        <authorList>
            <person name="Varghese N."/>
            <person name="Submissions S."/>
        </authorList>
    </citation>
    <scope>NUCLEOTIDE SEQUENCE [LARGE SCALE GENOMIC DNA]</scope>
    <source>
        <strain evidence="4">DSM 21857</strain>
    </source>
</reference>
<evidence type="ECO:0000259" key="1">
    <source>
        <dbReference type="Pfam" id="PF00534"/>
    </source>
</evidence>
<sequence>MRDLIAAQADAGHQVGIICDSATDGSLESRYFAEIEHALALGMHRLSIDRRIALSDVPAGWRTYNLLKELQPDILHGHGAKGGALARTFGSLLRVFRYRVARVYSPHGGVLHYDAATARGKLLFGIEKALCSFTDRLLFVSDFERRVFRAKIGGANVPATVVYNGVSEAEFEPVVTSPNAADLLFIGMFRDLKGPDIFIDAVSIATQLLSRPVTAVMVGHGHDQSTYRTQVANLGLNDTVRFLPPMPAREAFALAKIVVVPSRAEAMPYIVLEALSAKKPVIATAVGGIPEIFEPGSTALTNANPQDLGRSIFTALQDEHLFSAQMPDQADLQARFSTATMAHEIETAYRRALE</sequence>
<evidence type="ECO:0000259" key="2">
    <source>
        <dbReference type="Pfam" id="PF13439"/>
    </source>
</evidence>
<protein>
    <submittedName>
        <fullName evidence="3">Glycosyltransferase involved in cell wall bisynthesis</fullName>
    </submittedName>
</protein>
<dbReference type="PANTHER" id="PTHR12526:SF637">
    <property type="entry name" value="GLYCOSYLTRANSFERASE EPSF-RELATED"/>
    <property type="match status" value="1"/>
</dbReference>
<feature type="domain" description="Glycosyltransferase subfamily 4-like N-terminal" evidence="2">
    <location>
        <begin position="2"/>
        <end position="167"/>
    </location>
</feature>
<dbReference type="AlphaFoldDB" id="A0A1I3SUY8"/>
<organism evidence="3 4">
    <name type="scientific">Aquamicrobium aerolatum DSM 21857</name>
    <dbReference type="NCBI Taxonomy" id="1121003"/>
    <lineage>
        <taxon>Bacteria</taxon>
        <taxon>Pseudomonadati</taxon>
        <taxon>Pseudomonadota</taxon>
        <taxon>Alphaproteobacteria</taxon>
        <taxon>Hyphomicrobiales</taxon>
        <taxon>Phyllobacteriaceae</taxon>
        <taxon>Aerobium</taxon>
    </lineage>
</organism>
<dbReference type="EMBL" id="FORF01000035">
    <property type="protein sequence ID" value="SFJ61246.1"/>
    <property type="molecule type" value="Genomic_DNA"/>
</dbReference>
<name>A0A1I3SUY8_9HYPH</name>
<dbReference type="InterPro" id="IPR001296">
    <property type="entry name" value="Glyco_trans_1"/>
</dbReference>
<dbReference type="SUPFAM" id="SSF53756">
    <property type="entry name" value="UDP-Glycosyltransferase/glycogen phosphorylase"/>
    <property type="match status" value="1"/>
</dbReference>
<gene>
    <name evidence="3" type="ORF">SAMN03080618_03449</name>
</gene>
<keyword evidence="4" id="KW-1185">Reference proteome</keyword>
<dbReference type="Pfam" id="PF13439">
    <property type="entry name" value="Glyco_transf_4"/>
    <property type="match status" value="1"/>
</dbReference>
<accession>A0A1I3SUY8</accession>
<evidence type="ECO:0000313" key="3">
    <source>
        <dbReference type="EMBL" id="SFJ61246.1"/>
    </source>
</evidence>
<dbReference type="STRING" id="1121003.SAMN03080618_03449"/>
<dbReference type="Gene3D" id="3.40.50.2000">
    <property type="entry name" value="Glycogen Phosphorylase B"/>
    <property type="match status" value="2"/>
</dbReference>
<dbReference type="Proteomes" id="UP000242763">
    <property type="component" value="Unassembled WGS sequence"/>
</dbReference>
<dbReference type="GO" id="GO:0016757">
    <property type="term" value="F:glycosyltransferase activity"/>
    <property type="evidence" value="ECO:0007669"/>
    <property type="project" value="InterPro"/>
</dbReference>
<evidence type="ECO:0000313" key="4">
    <source>
        <dbReference type="Proteomes" id="UP000242763"/>
    </source>
</evidence>
<dbReference type="CDD" id="cd03801">
    <property type="entry name" value="GT4_PimA-like"/>
    <property type="match status" value="1"/>
</dbReference>